<evidence type="ECO:0000313" key="3">
    <source>
        <dbReference type="Proteomes" id="UP000826656"/>
    </source>
</evidence>
<keyword evidence="3" id="KW-1185">Reference proteome</keyword>
<comment type="caution">
    <text evidence="2">The sequence shown here is derived from an EMBL/GenBank/DDBJ whole genome shotgun (WGS) entry which is preliminary data.</text>
</comment>
<reference evidence="2 3" key="1">
    <citation type="journal article" date="2021" name="bioRxiv">
        <title>Chromosome-scale and haplotype-resolved genome assembly of a tetraploid potato cultivar.</title>
        <authorList>
            <person name="Sun H."/>
            <person name="Jiao W.-B."/>
            <person name="Krause K."/>
            <person name="Campoy J.A."/>
            <person name="Goel M."/>
            <person name="Folz-Donahue K."/>
            <person name="Kukat C."/>
            <person name="Huettel B."/>
            <person name="Schneeberger K."/>
        </authorList>
    </citation>
    <scope>NUCLEOTIDE SEQUENCE [LARGE SCALE GENOMIC DNA]</scope>
    <source>
        <strain evidence="2">SolTubOtavaFocal</strain>
        <tissue evidence="2">Leaves</tissue>
    </source>
</reference>
<name>A0ABQ7WL86_SOLTU</name>
<dbReference type="EMBL" id="JAIVGD010000001">
    <property type="protein sequence ID" value="KAH0781480.1"/>
    <property type="molecule type" value="Genomic_DNA"/>
</dbReference>
<accession>A0ABQ7WL86</accession>
<evidence type="ECO:0000313" key="2">
    <source>
        <dbReference type="EMBL" id="KAH0781480.1"/>
    </source>
</evidence>
<evidence type="ECO:0000256" key="1">
    <source>
        <dbReference type="SAM" id="MobiDB-lite"/>
    </source>
</evidence>
<feature type="region of interest" description="Disordered" evidence="1">
    <location>
        <begin position="66"/>
        <end position="100"/>
    </location>
</feature>
<dbReference type="Proteomes" id="UP000826656">
    <property type="component" value="Unassembled WGS sequence"/>
</dbReference>
<organism evidence="2 3">
    <name type="scientific">Solanum tuberosum</name>
    <name type="common">Potato</name>
    <dbReference type="NCBI Taxonomy" id="4113"/>
    <lineage>
        <taxon>Eukaryota</taxon>
        <taxon>Viridiplantae</taxon>
        <taxon>Streptophyta</taxon>
        <taxon>Embryophyta</taxon>
        <taxon>Tracheophyta</taxon>
        <taxon>Spermatophyta</taxon>
        <taxon>Magnoliopsida</taxon>
        <taxon>eudicotyledons</taxon>
        <taxon>Gunneridae</taxon>
        <taxon>Pentapetalae</taxon>
        <taxon>asterids</taxon>
        <taxon>lamiids</taxon>
        <taxon>Solanales</taxon>
        <taxon>Solanaceae</taxon>
        <taxon>Solanoideae</taxon>
        <taxon>Solaneae</taxon>
        <taxon>Solanum</taxon>
    </lineage>
</organism>
<proteinExistence type="predicted"/>
<protein>
    <submittedName>
        <fullName evidence="2">Uncharacterized protein</fullName>
    </submittedName>
</protein>
<sequence>MLVVAGVVNFFVGEDSGGSCWSSSIGEEGRCLVAAASSQWLCGLLLYSSWSCCLVVFVGGAATVRSERGEGEERRKIGGKEKRREGRVRGTSPPLAASPERLRWKGGEEKERRCSFLWEEEE</sequence>
<feature type="compositionally biased region" description="Basic and acidic residues" evidence="1">
    <location>
        <begin position="66"/>
        <end position="88"/>
    </location>
</feature>
<gene>
    <name evidence="2" type="ORF">KY290_001078</name>
</gene>